<keyword evidence="5" id="KW-1185">Reference proteome</keyword>
<dbReference type="OrthoDB" id="5975154at2759"/>
<evidence type="ECO:0000259" key="3">
    <source>
        <dbReference type="Pfam" id="PF02932"/>
    </source>
</evidence>
<dbReference type="PRINTS" id="PR00253">
    <property type="entry name" value="GABAARECEPTR"/>
</dbReference>
<name>A0A6A4XGK7_AMPAM</name>
<dbReference type="GO" id="GO:0004888">
    <property type="term" value="F:transmembrane signaling receptor activity"/>
    <property type="evidence" value="ECO:0007669"/>
    <property type="project" value="InterPro"/>
</dbReference>
<dbReference type="GO" id="GO:0016020">
    <property type="term" value="C:membrane"/>
    <property type="evidence" value="ECO:0007669"/>
    <property type="project" value="InterPro"/>
</dbReference>
<feature type="region of interest" description="Disordered" evidence="1">
    <location>
        <begin position="104"/>
        <end position="132"/>
    </location>
</feature>
<dbReference type="InterPro" id="IPR006029">
    <property type="entry name" value="Neurotrans-gated_channel_TM"/>
</dbReference>
<evidence type="ECO:0000256" key="2">
    <source>
        <dbReference type="SAM" id="Phobius"/>
    </source>
</evidence>
<keyword evidence="2" id="KW-1133">Transmembrane helix</keyword>
<dbReference type="EMBL" id="VIIS01000065">
    <property type="protein sequence ID" value="KAF0313893.1"/>
    <property type="molecule type" value="Genomic_DNA"/>
</dbReference>
<sequence>MQRRKSLFVWHIFVPCILLVATSWLSMLLPPDIIPGRMVLCITSMLAMLTLFTSSLKTMGVSYLRASDVWYVACLLFDFLIILEYSVLLWLQRRREEGEAKWGQVQPFPATDGTKLVRPSPVKPKTSKRETRQSARSLWEDLQEPSYMDEISRWVLAVFFIIFTIIFWSYYAASKREHSEQ</sequence>
<feature type="transmembrane region" description="Helical" evidence="2">
    <location>
        <begin position="33"/>
        <end position="56"/>
    </location>
</feature>
<comment type="caution">
    <text evidence="4">The sequence shown here is derived from an EMBL/GenBank/DDBJ whole genome shotgun (WGS) entry which is preliminary data.</text>
</comment>
<dbReference type="EMBL" id="VIIS01000065">
    <property type="protein sequence ID" value="KAF0313892.1"/>
    <property type="molecule type" value="Genomic_DNA"/>
</dbReference>
<dbReference type="InterPro" id="IPR006028">
    <property type="entry name" value="GABAA/Glycine_rcpt"/>
</dbReference>
<evidence type="ECO:0000313" key="4">
    <source>
        <dbReference type="EMBL" id="KAF0313892.1"/>
    </source>
</evidence>
<accession>A0A6A4XGK7</accession>
<feature type="transmembrane region" description="Helical" evidence="2">
    <location>
        <begin position="151"/>
        <end position="173"/>
    </location>
</feature>
<evidence type="ECO:0000313" key="5">
    <source>
        <dbReference type="Proteomes" id="UP000440578"/>
    </source>
</evidence>
<dbReference type="InterPro" id="IPR006201">
    <property type="entry name" value="Neur_channel"/>
</dbReference>
<feature type="transmembrane region" description="Helical" evidence="2">
    <location>
        <begin position="7"/>
        <end position="27"/>
    </location>
</feature>
<dbReference type="SUPFAM" id="SSF90112">
    <property type="entry name" value="Neurotransmitter-gated ion-channel transmembrane pore"/>
    <property type="match status" value="1"/>
</dbReference>
<feature type="domain" description="Neurotransmitter-gated ion-channel transmembrane" evidence="3">
    <location>
        <begin position="13"/>
        <end position="105"/>
    </location>
</feature>
<dbReference type="Gene3D" id="1.20.58.390">
    <property type="entry name" value="Neurotransmitter-gated ion-channel transmembrane domain"/>
    <property type="match status" value="1"/>
</dbReference>
<dbReference type="Pfam" id="PF02932">
    <property type="entry name" value="Neur_chan_memb"/>
    <property type="match status" value="1"/>
</dbReference>
<organism evidence="4 5">
    <name type="scientific">Amphibalanus amphitrite</name>
    <name type="common">Striped barnacle</name>
    <name type="synonym">Balanus amphitrite</name>
    <dbReference type="NCBI Taxonomy" id="1232801"/>
    <lineage>
        <taxon>Eukaryota</taxon>
        <taxon>Metazoa</taxon>
        <taxon>Ecdysozoa</taxon>
        <taxon>Arthropoda</taxon>
        <taxon>Crustacea</taxon>
        <taxon>Multicrustacea</taxon>
        <taxon>Cirripedia</taxon>
        <taxon>Thoracica</taxon>
        <taxon>Thoracicalcarea</taxon>
        <taxon>Balanomorpha</taxon>
        <taxon>Balanoidea</taxon>
        <taxon>Balanidae</taxon>
        <taxon>Amphibalaninae</taxon>
        <taxon>Amphibalanus</taxon>
    </lineage>
</organism>
<proteinExistence type="predicted"/>
<keyword evidence="4" id="KW-0675">Receptor</keyword>
<dbReference type="AlphaFoldDB" id="A0A6A4XGK7"/>
<keyword evidence="2" id="KW-0812">Transmembrane</keyword>
<dbReference type="PANTHER" id="PTHR18945">
    <property type="entry name" value="NEUROTRANSMITTER GATED ION CHANNEL"/>
    <property type="match status" value="1"/>
</dbReference>
<dbReference type="GO" id="GO:0099095">
    <property type="term" value="F:ligand-gated monoatomic anion channel activity"/>
    <property type="evidence" value="ECO:0007669"/>
    <property type="project" value="UniProtKB-ARBA"/>
</dbReference>
<dbReference type="GO" id="GO:0005254">
    <property type="term" value="F:chloride channel activity"/>
    <property type="evidence" value="ECO:0007669"/>
    <property type="project" value="UniProtKB-ARBA"/>
</dbReference>
<reference evidence="4 5" key="1">
    <citation type="submission" date="2019-07" db="EMBL/GenBank/DDBJ databases">
        <title>Draft genome assembly of a fouling barnacle, Amphibalanus amphitrite (Darwin, 1854): The first reference genome for Thecostraca.</title>
        <authorList>
            <person name="Kim W."/>
        </authorList>
    </citation>
    <scope>NUCLEOTIDE SEQUENCE [LARGE SCALE GENOMIC DNA]</scope>
    <source>
        <strain evidence="4">SNU_AA5</strain>
        <tissue evidence="4">Soma without cirri and trophi</tissue>
    </source>
</reference>
<feature type="transmembrane region" description="Helical" evidence="2">
    <location>
        <begin position="68"/>
        <end position="91"/>
    </location>
</feature>
<keyword evidence="2" id="KW-0472">Membrane</keyword>
<dbReference type="Proteomes" id="UP000440578">
    <property type="component" value="Unassembled WGS sequence"/>
</dbReference>
<protein>
    <submittedName>
        <fullName evidence="4">Glycine receptor subunit alpha-4</fullName>
    </submittedName>
</protein>
<gene>
    <name evidence="4" type="primary">Glra4_1</name>
    <name evidence="4" type="ORF">FJT64_015568</name>
</gene>
<dbReference type="GO" id="GO:0005230">
    <property type="term" value="F:extracellular ligand-gated monoatomic ion channel activity"/>
    <property type="evidence" value="ECO:0007669"/>
    <property type="project" value="UniProtKB-ARBA"/>
</dbReference>
<evidence type="ECO:0000256" key="1">
    <source>
        <dbReference type="SAM" id="MobiDB-lite"/>
    </source>
</evidence>
<dbReference type="InterPro" id="IPR038050">
    <property type="entry name" value="Neuro_actylchol_rec"/>
</dbReference>
<dbReference type="InterPro" id="IPR036719">
    <property type="entry name" value="Neuro-gated_channel_TM_sf"/>
</dbReference>